<dbReference type="PANTHER" id="PTHR11728">
    <property type="entry name" value="GLYCEROL-3-PHOSPHATE DEHYDROGENASE"/>
    <property type="match status" value="1"/>
</dbReference>
<evidence type="ECO:0000256" key="14">
    <source>
        <dbReference type="PIRSR" id="PIRSR000114-1"/>
    </source>
</evidence>
<sequence length="360" mass="39690">MSREWLFRNRLAENSFDFNLTIGAFMKIGVIGSGSFGTALGSLLADKGYEVILWCRNDSQIESINRNHINNKHLPDFTLPEKLTASKDLRAVVQGKDMIVSSPPSHALTEILREIKEYLPEKIPIVSASKGIENGTLRLVSEIFESELPGKYHSYLSYLSGPSFAKEIIQKVPTIVSIASRNEATARKVQEIFSFLYFRTYWTPDVIGVEVGGSLKNVIALAAGVSDGLGFGQNTRAALITRGLNEITKIGLKLGADPMTFLGPSGMGDLILTCCGEQSRNRTVGFRLGKGETLEQILSSMNEVAEGIKTTQSAYELSQKLGIEMAITNEVYKMLYEGKNPKEVVKDLMKRDLKREGVLV</sequence>
<dbReference type="InterPro" id="IPR006168">
    <property type="entry name" value="G3P_DH_NAD-dep"/>
</dbReference>
<feature type="active site" description="Proton acceptor" evidence="13 14">
    <location>
        <position position="216"/>
    </location>
</feature>
<dbReference type="GO" id="GO:0005829">
    <property type="term" value="C:cytosol"/>
    <property type="evidence" value="ECO:0007669"/>
    <property type="project" value="TreeGrafter"/>
</dbReference>
<dbReference type="NCBIfam" id="NF000940">
    <property type="entry name" value="PRK00094.1-2"/>
    <property type="match status" value="1"/>
</dbReference>
<feature type="binding site" evidence="16">
    <location>
        <position position="280"/>
    </location>
    <ligand>
        <name>NAD(+)</name>
        <dbReference type="ChEBI" id="CHEBI:57540"/>
    </ligand>
</feature>
<evidence type="ECO:0000259" key="19">
    <source>
        <dbReference type="Pfam" id="PF07479"/>
    </source>
</evidence>
<keyword evidence="8 13" id="KW-1208">Phospholipid metabolism</keyword>
<feature type="binding site" evidence="15">
    <location>
        <position position="130"/>
    </location>
    <ligand>
        <name>substrate</name>
    </ligand>
</feature>
<dbReference type="Pfam" id="PF01210">
    <property type="entry name" value="NAD_Gly3P_dh_N"/>
    <property type="match status" value="1"/>
</dbReference>
<dbReference type="InterPro" id="IPR011128">
    <property type="entry name" value="G3P_DH_NAD-dep_N"/>
</dbReference>
<comment type="catalytic activity">
    <reaction evidence="9">
        <text>sn-glycerol 3-phosphate + NADP(+) = dihydroxyacetone phosphate + NADPH + H(+)</text>
        <dbReference type="Rhea" id="RHEA:11096"/>
        <dbReference type="ChEBI" id="CHEBI:15378"/>
        <dbReference type="ChEBI" id="CHEBI:57597"/>
        <dbReference type="ChEBI" id="CHEBI:57642"/>
        <dbReference type="ChEBI" id="CHEBI:57783"/>
        <dbReference type="ChEBI" id="CHEBI:58349"/>
        <dbReference type="EC" id="1.1.1.94"/>
    </reaction>
    <physiologicalReaction direction="right-to-left" evidence="9">
        <dbReference type="Rhea" id="RHEA:11098"/>
    </physiologicalReaction>
</comment>
<evidence type="ECO:0000313" key="20">
    <source>
        <dbReference type="EMBL" id="EMY14941.1"/>
    </source>
</evidence>
<evidence type="ECO:0000313" key="21">
    <source>
        <dbReference type="Proteomes" id="UP000012249"/>
    </source>
</evidence>
<feature type="binding site" evidence="15">
    <location>
        <begin position="280"/>
        <end position="281"/>
    </location>
    <ligand>
        <name>substrate</name>
    </ligand>
</feature>
<dbReference type="GO" id="GO:0046168">
    <property type="term" value="P:glycerol-3-phosphate catabolic process"/>
    <property type="evidence" value="ECO:0007669"/>
    <property type="project" value="InterPro"/>
</dbReference>
<feature type="binding site" evidence="16">
    <location>
        <position position="165"/>
    </location>
    <ligand>
        <name>NAD(+)</name>
        <dbReference type="ChEBI" id="CHEBI:57540"/>
    </ligand>
</feature>
<dbReference type="AlphaFoldDB" id="N1U9S5"/>
<organism evidence="20 21">
    <name type="scientific">Leptospira weilii str. Ecochallenge</name>
    <dbReference type="NCBI Taxonomy" id="1049986"/>
    <lineage>
        <taxon>Bacteria</taxon>
        <taxon>Pseudomonadati</taxon>
        <taxon>Spirochaetota</taxon>
        <taxon>Spirochaetia</taxon>
        <taxon>Leptospirales</taxon>
        <taxon>Leptospiraceae</taxon>
        <taxon>Leptospira</taxon>
    </lineage>
</organism>
<evidence type="ECO:0000259" key="18">
    <source>
        <dbReference type="Pfam" id="PF01210"/>
    </source>
</evidence>
<keyword evidence="5 13" id="KW-0520">NAD</keyword>
<dbReference type="GO" id="GO:0141153">
    <property type="term" value="F:glycerol-3-phosphate dehydrogenase (NADP+) activity"/>
    <property type="evidence" value="ECO:0007669"/>
    <property type="project" value="RHEA"/>
</dbReference>
<feature type="binding site" evidence="13">
    <location>
        <position position="279"/>
    </location>
    <ligand>
        <name>sn-glycerol 3-phosphate</name>
        <dbReference type="ChEBI" id="CHEBI:57597"/>
    </ligand>
</feature>
<keyword evidence="6 13" id="KW-0443">Lipid metabolism</keyword>
<feature type="binding site" evidence="13">
    <location>
        <position position="130"/>
    </location>
    <ligand>
        <name>sn-glycerol 3-phosphate</name>
        <dbReference type="ChEBI" id="CHEBI:57597"/>
    </ligand>
</feature>
<evidence type="ECO:0000256" key="12">
    <source>
        <dbReference type="ARBA" id="ARBA00080511"/>
    </source>
</evidence>
<evidence type="ECO:0000256" key="2">
    <source>
        <dbReference type="ARBA" id="ARBA00022516"/>
    </source>
</evidence>
<evidence type="ECO:0000256" key="7">
    <source>
        <dbReference type="ARBA" id="ARBA00023209"/>
    </source>
</evidence>
<evidence type="ECO:0000256" key="17">
    <source>
        <dbReference type="RuleBase" id="RU000437"/>
    </source>
</evidence>
<dbReference type="FunFam" id="3.40.50.720:FF:000019">
    <property type="entry name" value="Glycerol-3-phosphate dehydrogenase [NAD(P)+]"/>
    <property type="match status" value="1"/>
</dbReference>
<dbReference type="Gene3D" id="3.40.50.720">
    <property type="entry name" value="NAD(P)-binding Rossmann-like Domain"/>
    <property type="match status" value="1"/>
</dbReference>
<dbReference type="InterPro" id="IPR013328">
    <property type="entry name" value="6PGD_dom2"/>
</dbReference>
<gene>
    <name evidence="13" type="primary">gpsA</name>
    <name evidence="20" type="ORF">LEP1GSC043_0305</name>
</gene>
<protein>
    <recommendedName>
        <fullName evidence="11 13">Glycerol-3-phosphate dehydrogenase [NAD(P)+]</fullName>
        <ecNumber evidence="10 13">1.1.1.94</ecNumber>
    </recommendedName>
    <alternativeName>
        <fullName evidence="13">NAD(P)(+)-dependent glycerol-3-phosphate dehydrogenase</fullName>
    </alternativeName>
    <alternativeName>
        <fullName evidence="12 13">NAD(P)H-dependent dihydroxyacetone-phosphate reductase</fullName>
    </alternativeName>
</protein>
<keyword evidence="13" id="KW-0547">Nucleotide-binding</keyword>
<dbReference type="InterPro" id="IPR036291">
    <property type="entry name" value="NAD(P)-bd_dom_sf"/>
</dbReference>
<comment type="pathway">
    <text evidence="13">Membrane lipid metabolism; glycerophospholipid metabolism.</text>
</comment>
<dbReference type="PANTHER" id="PTHR11728:SF1">
    <property type="entry name" value="GLYCEROL-3-PHOSPHATE DEHYDROGENASE [NAD(+)] 2, CHLOROPLASTIC"/>
    <property type="match status" value="1"/>
</dbReference>
<name>N1U9S5_9LEPT</name>
<feature type="binding site" evidence="13">
    <location>
        <position position="161"/>
    </location>
    <ligand>
        <name>sn-glycerol 3-phosphate</name>
        <dbReference type="ChEBI" id="CHEBI:57597"/>
    </ligand>
</feature>
<dbReference type="NCBIfam" id="NF000941">
    <property type="entry name" value="PRK00094.1-3"/>
    <property type="match status" value="1"/>
</dbReference>
<dbReference type="EMBL" id="AHMI02000124">
    <property type="protein sequence ID" value="EMY14941.1"/>
    <property type="molecule type" value="Genomic_DNA"/>
</dbReference>
<feature type="binding site" evidence="13">
    <location>
        <position position="280"/>
    </location>
    <ligand>
        <name>NADPH</name>
        <dbReference type="ChEBI" id="CHEBI:57783"/>
    </ligand>
</feature>
<evidence type="ECO:0000256" key="15">
    <source>
        <dbReference type="PIRSR" id="PIRSR000114-2"/>
    </source>
</evidence>
<comment type="similarity">
    <text evidence="1 13 17">Belongs to the NAD-dependent glycerol-3-phosphate dehydrogenase family.</text>
</comment>
<dbReference type="FunFam" id="1.10.1040.10:FF:000001">
    <property type="entry name" value="Glycerol-3-phosphate dehydrogenase [NAD(P)+]"/>
    <property type="match status" value="1"/>
</dbReference>
<feature type="binding site" evidence="13">
    <location>
        <position position="163"/>
    </location>
    <ligand>
        <name>sn-glycerol 3-phosphate</name>
        <dbReference type="ChEBI" id="CHEBI:57597"/>
    </ligand>
</feature>
<comment type="caution">
    <text evidence="13">Lacks conserved residue(s) required for the propagation of feature annotation.</text>
</comment>
<evidence type="ECO:0000256" key="10">
    <source>
        <dbReference type="ARBA" id="ARBA00066687"/>
    </source>
</evidence>
<dbReference type="GO" id="GO:0051287">
    <property type="term" value="F:NAD binding"/>
    <property type="evidence" value="ECO:0007669"/>
    <property type="project" value="InterPro"/>
</dbReference>
<dbReference type="GO" id="GO:0008654">
    <property type="term" value="P:phospholipid biosynthetic process"/>
    <property type="evidence" value="ECO:0007669"/>
    <property type="project" value="UniProtKB-KW"/>
</dbReference>
<dbReference type="HAMAP" id="MF_00394">
    <property type="entry name" value="NAD_Glyc3P_dehydrog"/>
    <property type="match status" value="1"/>
</dbReference>
<feature type="domain" description="Glycerol-3-phosphate dehydrogenase NAD-dependent N-terminal" evidence="18">
    <location>
        <begin position="27"/>
        <end position="185"/>
    </location>
</feature>
<dbReference type="GO" id="GO:0005975">
    <property type="term" value="P:carbohydrate metabolic process"/>
    <property type="evidence" value="ECO:0007669"/>
    <property type="project" value="InterPro"/>
</dbReference>
<evidence type="ECO:0000256" key="9">
    <source>
        <dbReference type="ARBA" id="ARBA00052716"/>
    </source>
</evidence>
<feature type="binding site" evidence="13">
    <location>
        <position position="281"/>
    </location>
    <ligand>
        <name>sn-glycerol 3-phosphate</name>
        <dbReference type="ChEBI" id="CHEBI:57597"/>
    </ligand>
</feature>
<dbReference type="GO" id="GO:0006650">
    <property type="term" value="P:glycerophospholipid metabolic process"/>
    <property type="evidence" value="ECO:0007669"/>
    <property type="project" value="UniProtKB-UniRule"/>
</dbReference>
<keyword evidence="2 13" id="KW-0444">Lipid biosynthesis</keyword>
<feature type="binding site" evidence="13">
    <location>
        <position position="216"/>
    </location>
    <ligand>
        <name>sn-glycerol 3-phosphate</name>
        <dbReference type="ChEBI" id="CHEBI:57597"/>
    </ligand>
</feature>
<comment type="catalytic activity">
    <reaction evidence="13">
        <text>sn-glycerol 3-phosphate + NAD(+) = dihydroxyacetone phosphate + NADH + H(+)</text>
        <dbReference type="Rhea" id="RHEA:11092"/>
        <dbReference type="ChEBI" id="CHEBI:15378"/>
        <dbReference type="ChEBI" id="CHEBI:57540"/>
        <dbReference type="ChEBI" id="CHEBI:57597"/>
        <dbReference type="ChEBI" id="CHEBI:57642"/>
        <dbReference type="ChEBI" id="CHEBI:57945"/>
        <dbReference type="EC" id="1.1.1.94"/>
    </reaction>
</comment>
<dbReference type="EC" id="1.1.1.94" evidence="10 13"/>
<comment type="subcellular location">
    <subcellularLocation>
        <location evidence="13">Cytoplasm</location>
    </subcellularLocation>
</comment>
<dbReference type="GO" id="GO:0141152">
    <property type="term" value="F:glycerol-3-phosphate dehydrogenase (NAD+) activity"/>
    <property type="evidence" value="ECO:0007669"/>
    <property type="project" value="RHEA"/>
</dbReference>
<evidence type="ECO:0000256" key="1">
    <source>
        <dbReference type="ARBA" id="ARBA00011009"/>
    </source>
</evidence>
<keyword evidence="13" id="KW-0963">Cytoplasm</keyword>
<reference evidence="20 21" key="1">
    <citation type="submission" date="2013-02" db="EMBL/GenBank/DDBJ databases">
        <authorList>
            <person name="Harkins D.M."/>
            <person name="Durkin A.S."/>
            <person name="Brinkac L.M."/>
            <person name="Haft D.H."/>
            <person name="Selengut J.D."/>
            <person name="Sanka R."/>
            <person name="DePew J."/>
            <person name="Purushe J."/>
            <person name="Haake D.A."/>
            <person name="Matsunaga J."/>
            <person name="Vinetz J.M."/>
            <person name="Sutton G.G."/>
            <person name="Nierman W.C."/>
            <person name="Fouts D.E."/>
        </authorList>
    </citation>
    <scope>NUCLEOTIDE SEQUENCE [LARGE SCALE GENOMIC DNA]</scope>
    <source>
        <strain evidence="20 21">Ecochallenge</strain>
    </source>
</reference>
<dbReference type="PIRSF" id="PIRSF000114">
    <property type="entry name" value="Glycerol-3-P_dh"/>
    <property type="match status" value="1"/>
</dbReference>
<feature type="binding site" evidence="13">
    <location>
        <position position="280"/>
    </location>
    <ligand>
        <name>sn-glycerol 3-phosphate</name>
        <dbReference type="ChEBI" id="CHEBI:57597"/>
    </ligand>
</feature>
<dbReference type="SUPFAM" id="SSF51735">
    <property type="entry name" value="NAD(P)-binding Rossmann-fold domains"/>
    <property type="match status" value="1"/>
</dbReference>
<dbReference type="Pfam" id="PF07479">
    <property type="entry name" value="NAD_Gly3P_dh_C"/>
    <property type="match status" value="1"/>
</dbReference>
<dbReference type="PRINTS" id="PR00077">
    <property type="entry name" value="GPDHDRGNASE"/>
</dbReference>
<feature type="binding site" evidence="13">
    <location>
        <position position="35"/>
    </location>
    <ligand>
        <name>NADPH</name>
        <dbReference type="ChEBI" id="CHEBI:57783"/>
    </ligand>
</feature>
<feature type="binding site" evidence="13">
    <location>
        <position position="36"/>
    </location>
    <ligand>
        <name>NADPH</name>
        <dbReference type="ChEBI" id="CHEBI:57783"/>
    </ligand>
</feature>
<feature type="binding site" evidence="13">
    <location>
        <position position="269"/>
    </location>
    <ligand>
        <name>sn-glycerol 3-phosphate</name>
        <dbReference type="ChEBI" id="CHEBI:57597"/>
    </ligand>
</feature>
<accession>N1U9S5</accession>
<proteinExistence type="inferred from homology"/>
<dbReference type="GO" id="GO:0046167">
    <property type="term" value="P:glycerol-3-phosphate biosynthetic process"/>
    <property type="evidence" value="ECO:0007669"/>
    <property type="project" value="UniProtKB-UniRule"/>
</dbReference>
<evidence type="ECO:0000256" key="11">
    <source>
        <dbReference type="ARBA" id="ARBA00069372"/>
    </source>
</evidence>
<evidence type="ECO:0000256" key="3">
    <source>
        <dbReference type="ARBA" id="ARBA00022857"/>
    </source>
</evidence>
<dbReference type="NCBIfam" id="NF000942">
    <property type="entry name" value="PRK00094.1-4"/>
    <property type="match status" value="1"/>
</dbReference>
<feature type="binding site" evidence="13">
    <location>
        <position position="56"/>
    </location>
    <ligand>
        <name>NADPH</name>
        <dbReference type="ChEBI" id="CHEBI:57783"/>
    </ligand>
</feature>
<evidence type="ECO:0000256" key="4">
    <source>
        <dbReference type="ARBA" id="ARBA00023002"/>
    </source>
</evidence>
<evidence type="ECO:0000256" key="6">
    <source>
        <dbReference type="ARBA" id="ARBA00023098"/>
    </source>
</evidence>
<comment type="caution">
    <text evidence="20">The sequence shown here is derived from an EMBL/GenBank/DDBJ whole genome shotgun (WGS) entry which is preliminary data.</text>
</comment>
<feature type="binding site" evidence="13">
    <location>
        <position position="130"/>
    </location>
    <ligand>
        <name>NADPH</name>
        <dbReference type="ChEBI" id="CHEBI:57783"/>
    </ligand>
</feature>
<keyword evidence="3 13" id="KW-0521">NADP</keyword>
<feature type="binding site" evidence="13">
    <location>
        <position position="165"/>
    </location>
    <ligand>
        <name>NADPH</name>
        <dbReference type="ChEBI" id="CHEBI:57783"/>
    </ligand>
</feature>
<feature type="binding site" evidence="16">
    <location>
        <begin position="32"/>
        <end position="37"/>
    </location>
    <ligand>
        <name>NAD(+)</name>
        <dbReference type="ChEBI" id="CHEBI:57540"/>
    </ligand>
</feature>
<feature type="domain" description="Glycerol-3-phosphate dehydrogenase NAD-dependent C-terminal" evidence="19">
    <location>
        <begin position="205"/>
        <end position="346"/>
    </location>
</feature>
<keyword evidence="4 13" id="KW-0560">Oxidoreductase</keyword>
<dbReference type="PROSITE" id="PS00957">
    <property type="entry name" value="NAD_G3PDH"/>
    <property type="match status" value="1"/>
</dbReference>
<dbReference type="UniPathway" id="UPA00940"/>
<dbReference type="InterPro" id="IPR008927">
    <property type="entry name" value="6-PGluconate_DH-like_C_sf"/>
</dbReference>
<comment type="function">
    <text evidence="13">Catalyzes the reduction of the glycolytic intermediate dihydroxyacetone phosphate (DHAP) to sn-glycerol 3-phosphate (G3P), the key precursor for phospholipid synthesis.</text>
</comment>
<feature type="binding site" evidence="13">
    <location>
        <position position="304"/>
    </location>
    <ligand>
        <name>NADPH</name>
        <dbReference type="ChEBI" id="CHEBI:57783"/>
    </ligand>
</feature>
<dbReference type="Gene3D" id="1.10.1040.10">
    <property type="entry name" value="N-(1-d-carboxylethyl)-l-norvaline Dehydrogenase, domain 2"/>
    <property type="match status" value="1"/>
</dbReference>
<keyword evidence="7 13" id="KW-0594">Phospholipid biosynthesis</keyword>
<evidence type="ECO:0000256" key="5">
    <source>
        <dbReference type="ARBA" id="ARBA00023027"/>
    </source>
</evidence>
<dbReference type="Proteomes" id="UP000012249">
    <property type="component" value="Unassembled WGS sequence"/>
</dbReference>
<feature type="binding site" evidence="13">
    <location>
        <position position="306"/>
    </location>
    <ligand>
        <name>NADPH</name>
        <dbReference type="ChEBI" id="CHEBI:57783"/>
    </ligand>
</feature>
<dbReference type="SUPFAM" id="SSF48179">
    <property type="entry name" value="6-phosphogluconate dehydrogenase C-terminal domain-like"/>
    <property type="match status" value="1"/>
</dbReference>
<evidence type="ECO:0000256" key="16">
    <source>
        <dbReference type="PIRSR" id="PIRSR000114-3"/>
    </source>
</evidence>
<dbReference type="InterPro" id="IPR006109">
    <property type="entry name" value="G3P_DH_NAD-dep_C"/>
</dbReference>
<evidence type="ECO:0000256" key="8">
    <source>
        <dbReference type="ARBA" id="ARBA00023264"/>
    </source>
</evidence>
<evidence type="ECO:0000256" key="13">
    <source>
        <dbReference type="HAMAP-Rule" id="MF_00394"/>
    </source>
</evidence>